<dbReference type="EMBL" id="JBHGCJ010000013">
    <property type="protein sequence ID" value="MFG6110666.1"/>
    <property type="molecule type" value="Genomic_DNA"/>
</dbReference>
<keyword evidence="1" id="KW-0472">Membrane</keyword>
<gene>
    <name evidence="3" type="ORF">ACEU0G_000544</name>
</gene>
<dbReference type="InterPro" id="IPR050879">
    <property type="entry name" value="Acyltransferase_3"/>
</dbReference>
<dbReference type="EC" id="2.3.-.-" evidence="3"/>
<feature type="transmembrane region" description="Helical" evidence="1">
    <location>
        <begin position="230"/>
        <end position="250"/>
    </location>
</feature>
<feature type="transmembrane region" description="Helical" evidence="1">
    <location>
        <begin position="256"/>
        <end position="279"/>
    </location>
</feature>
<feature type="transmembrane region" description="Helical" evidence="1">
    <location>
        <begin position="201"/>
        <end position="218"/>
    </location>
</feature>
<accession>A0ABW7D1I8</accession>
<feature type="transmembrane region" description="Helical" evidence="1">
    <location>
        <begin position="320"/>
        <end position="344"/>
    </location>
</feature>
<dbReference type="InterPro" id="IPR002656">
    <property type="entry name" value="Acyl_transf_3_dom"/>
</dbReference>
<name>A0ABW7D1I8_9GAMM</name>
<dbReference type="RefSeq" id="WP_394164214.1">
    <property type="nucleotide sequence ID" value="NZ_JBHGCJ010000013.1"/>
</dbReference>
<evidence type="ECO:0000313" key="4">
    <source>
        <dbReference type="Proteomes" id="UP001605261"/>
    </source>
</evidence>
<keyword evidence="3" id="KW-0808">Transferase</keyword>
<keyword evidence="1" id="KW-1133">Transmembrane helix</keyword>
<sequence length="372" mass="39827">MAQPNRLAFLDALRGLAAVYVVLFHVMAMPAPALATGPVMGAVLAMGGTGVALFFVISAFSLAYTMPRHARTPRPLLSFYLHRVFRIAPLFFVLLAFSIWRDGRGSHAGHSLPEILANVSFTFNLFPGWEAGIVWASWAIGVEMLFYAVFPLLFRVIDRPLRAWWVAVAGTLASLLAGAGVFGAGGLAAVGDYGLLRHLPVFLYGILAYHLFAALPTLQAGTARRCCAAALFGGALLLVALTVGSARAWVVPGLGWILFGAGYAALLVGMSHFPLKWVVNRVTAYLGQVSYSLYLAHPIVVALLIPVFRRIQAQVPHADLAYLACAVLTLAVAIPLAHLGYRLIEVPGIRAGHRLLAAINGRRTAAGAERAR</sequence>
<feature type="transmembrane region" description="Helical" evidence="1">
    <location>
        <begin position="166"/>
        <end position="189"/>
    </location>
</feature>
<keyword evidence="3" id="KW-0012">Acyltransferase</keyword>
<feature type="transmembrane region" description="Helical" evidence="1">
    <location>
        <begin position="39"/>
        <end position="64"/>
    </location>
</feature>
<dbReference type="GO" id="GO:0016746">
    <property type="term" value="F:acyltransferase activity"/>
    <property type="evidence" value="ECO:0007669"/>
    <property type="project" value="UniProtKB-KW"/>
</dbReference>
<dbReference type="PANTHER" id="PTHR23028">
    <property type="entry name" value="ACETYLTRANSFERASE"/>
    <property type="match status" value="1"/>
</dbReference>
<feature type="transmembrane region" description="Helical" evidence="1">
    <location>
        <begin position="84"/>
        <end position="100"/>
    </location>
</feature>
<organism evidence="3 4">
    <name type="scientific">Stenotrophomonas nematodicola</name>
    <dbReference type="NCBI Taxonomy" id="2656746"/>
    <lineage>
        <taxon>Bacteria</taxon>
        <taxon>Pseudomonadati</taxon>
        <taxon>Pseudomonadota</taxon>
        <taxon>Gammaproteobacteria</taxon>
        <taxon>Lysobacterales</taxon>
        <taxon>Lysobacteraceae</taxon>
        <taxon>Stenotrophomonas</taxon>
    </lineage>
</organism>
<evidence type="ECO:0000256" key="1">
    <source>
        <dbReference type="SAM" id="Phobius"/>
    </source>
</evidence>
<keyword evidence="4" id="KW-1185">Reference proteome</keyword>
<protein>
    <submittedName>
        <fullName evidence="3">Acyltransferase family protein</fullName>
        <ecNumber evidence="3">2.3.-.-</ecNumber>
    </submittedName>
</protein>
<feature type="transmembrane region" description="Helical" evidence="1">
    <location>
        <begin position="133"/>
        <end position="154"/>
    </location>
</feature>
<dbReference type="Pfam" id="PF01757">
    <property type="entry name" value="Acyl_transf_3"/>
    <property type="match status" value="1"/>
</dbReference>
<reference evidence="3 4" key="1">
    <citation type="submission" date="2024-09" db="EMBL/GenBank/DDBJ databases">
        <authorList>
            <consortium name="All-Russian atlas of soil microorganisms"/>
            <consortium name="as a basis for the search for new antimicrobial producers and enzymes with unique properties"/>
            <person name="Sokolova E.A."/>
            <person name="Voronina E.N."/>
        </authorList>
    </citation>
    <scope>NUCLEOTIDE SEQUENCE [LARGE SCALE GENOMIC DNA]</scope>
    <source>
        <strain evidence="3 4">AF-22b-331.1</strain>
    </source>
</reference>
<evidence type="ECO:0000259" key="2">
    <source>
        <dbReference type="Pfam" id="PF01757"/>
    </source>
</evidence>
<proteinExistence type="predicted"/>
<comment type="caution">
    <text evidence="3">The sequence shown here is derived from an EMBL/GenBank/DDBJ whole genome shotgun (WGS) entry which is preliminary data.</text>
</comment>
<feature type="transmembrane region" description="Helical" evidence="1">
    <location>
        <begin position="12"/>
        <end position="33"/>
    </location>
</feature>
<feature type="domain" description="Acyltransferase 3" evidence="2">
    <location>
        <begin position="8"/>
        <end position="337"/>
    </location>
</feature>
<dbReference type="Proteomes" id="UP001605261">
    <property type="component" value="Unassembled WGS sequence"/>
</dbReference>
<keyword evidence="1" id="KW-0812">Transmembrane</keyword>
<feature type="transmembrane region" description="Helical" evidence="1">
    <location>
        <begin position="291"/>
        <end position="308"/>
    </location>
</feature>
<evidence type="ECO:0000313" key="3">
    <source>
        <dbReference type="EMBL" id="MFG6110666.1"/>
    </source>
</evidence>